<comment type="caution">
    <text evidence="1">The sequence shown here is derived from an EMBL/GenBank/DDBJ whole genome shotgun (WGS) entry which is preliminary data.</text>
</comment>
<accession>A0AC61RTC8</accession>
<organism evidence="1 2">
    <name type="scientific">Petralouisia muris</name>
    <dbReference type="NCBI Taxonomy" id="3032872"/>
    <lineage>
        <taxon>Bacteria</taxon>
        <taxon>Bacillati</taxon>
        <taxon>Bacillota</taxon>
        <taxon>Clostridia</taxon>
        <taxon>Lachnospirales</taxon>
        <taxon>Lachnospiraceae</taxon>
        <taxon>Petralouisia</taxon>
    </lineage>
</organism>
<proteinExistence type="predicted"/>
<evidence type="ECO:0000313" key="2">
    <source>
        <dbReference type="Proteomes" id="UP000304953"/>
    </source>
</evidence>
<sequence length="267" mass="30385">MPRKKDEKREKAKQIFLDSNGLAKNPEIAKALGVDSAKIAKWKCMDKWKEELENKPKKQGAQKGNQNAKGHGAPKRNRNAQTHGAYSTVYFDELTEEEKKLIESVTLDTSENMLRELQTLIAKENDLKKRIAELNSNNTGELFVDRVVEMRTPKKAEDSDPYGTYTGEATEGSSKPPLDVAMETTIKSSAFERAMKLEAELNKIHGRIIKLLDSIKSYELEQRRISLEERRYALMKQKVSGVYDVDPDTGEIDDTYIENEEQEGVEE</sequence>
<name>A0AC61RTC8_9FIRM</name>
<evidence type="ECO:0000313" key="1">
    <source>
        <dbReference type="EMBL" id="TGY93425.1"/>
    </source>
</evidence>
<protein>
    <submittedName>
        <fullName evidence="1">Uncharacterized protein</fullName>
    </submittedName>
</protein>
<keyword evidence="2" id="KW-1185">Reference proteome</keyword>
<dbReference type="Proteomes" id="UP000304953">
    <property type="component" value="Unassembled WGS sequence"/>
</dbReference>
<dbReference type="EMBL" id="SRYA01000044">
    <property type="protein sequence ID" value="TGY93425.1"/>
    <property type="molecule type" value="Genomic_DNA"/>
</dbReference>
<gene>
    <name evidence="1" type="ORF">E5329_18575</name>
</gene>
<reference evidence="1" key="1">
    <citation type="submission" date="2019-04" db="EMBL/GenBank/DDBJ databases">
        <title>Microbes associate with the intestines of laboratory mice.</title>
        <authorList>
            <person name="Navarre W."/>
            <person name="Wong E."/>
            <person name="Huang K."/>
            <person name="Tropini C."/>
            <person name="Ng K."/>
            <person name="Yu B."/>
        </authorList>
    </citation>
    <scope>NUCLEOTIDE SEQUENCE</scope>
    <source>
        <strain evidence="1">NM01_1-7b</strain>
    </source>
</reference>